<reference evidence="2" key="1">
    <citation type="submission" date="2022-11" db="UniProtKB">
        <authorList>
            <consortium name="WormBaseParasite"/>
        </authorList>
    </citation>
    <scope>IDENTIFICATION</scope>
</reference>
<accession>A0AC34FC21</accession>
<evidence type="ECO:0000313" key="2">
    <source>
        <dbReference type="WBParaSite" id="ES5_v2.g14677.t1"/>
    </source>
</evidence>
<evidence type="ECO:0000313" key="1">
    <source>
        <dbReference type="Proteomes" id="UP000887579"/>
    </source>
</evidence>
<dbReference type="WBParaSite" id="ES5_v2.g14677.t1">
    <property type="protein sequence ID" value="ES5_v2.g14677.t1"/>
    <property type="gene ID" value="ES5_v2.g14677"/>
</dbReference>
<proteinExistence type="predicted"/>
<sequence length="974" mass="109682">MKRLIFVLACLIGSILGDKCTWDNCPNYSNDPGIVNLHLVAHTHDDMGWLKTADDYFTGFHNEEVNVGVQHIIDSIVEALKRNPERKFSYAEVGFMTRWLEDRSAEEIQDLISLVNNGQLELVGGGWVQPDEAASHYIDIIDQYTLGLRRLNYTFGSSCSKVRTGWQLDPFGHSREHSNLLSMMGHESVFFARENHLEHDIRKREKRLEFKWFTSDENPSRNLLGGAFFAHYNHPSGMCYDLRCHDMPIIVDPQFDNYDPQTVIKNLQDYVEKQRLPTMPHRHVLFMMGDDFQYENAEQNMRNLDNLIKLVRNMTNYRIFYSTPACYTKAILEAGVTWTNKTADFFPYGSDSTAYWTGYFTSKPAFKGLIRQSSNILNTVRQINSFASNNDLHEYNSPEEILERASALAQHHDAVTGTSKEHVTQNYEYRLLKGWTAVEGLTQTAMQKISNRLKGNTISFPVQTFCRQLNESACDFTTNNGINGFTVVLYNGNSQPAHQLIRIPVSQQTVSIQDSTGNPIQSAWVMTTFKNNNQLTNPGISSYQLQFVADIPPNGFTTYFVKVGSKNVAETEAVLFSETVEIKSHPKSIYSDRATSLSNDLITVNFDSNNLISSITDIKSGKIYPLKQHFMYYEGHDNDGRASGAYILRPQTNSATEVNANPSLSTNNLEARQIFGDWVSQIIRLTPNRSYVEFEWTVGPLPKVSRNGKEYGKEFITRYEASGIQSGTTFYTDANGRQMIKRVRNFAPDYSFENSEPVAANMFPVNSRAIIKDSNSALVVLTDRSCAGGSIVDSSLEFLIHRRDFYDDGFGVSEPLNEPGNDGRGLVVRGRHRIFISDPSSINKLHREGAYELFHDALVSFSPSATVSDYSNKFAVSYSGIAASVLPSNIHLLTLKQLSPGSILLRLEHIYAKDEDSNLSKPVTINLNTLFKDLKVNSVQEMLLGGNAYISGSGSTSVTLNPQDIKTFQLSVSL</sequence>
<protein>
    <submittedName>
        <fullName evidence="2">Alpha-mannosidase</fullName>
    </submittedName>
</protein>
<organism evidence="1 2">
    <name type="scientific">Panagrolaimus sp. ES5</name>
    <dbReference type="NCBI Taxonomy" id="591445"/>
    <lineage>
        <taxon>Eukaryota</taxon>
        <taxon>Metazoa</taxon>
        <taxon>Ecdysozoa</taxon>
        <taxon>Nematoda</taxon>
        <taxon>Chromadorea</taxon>
        <taxon>Rhabditida</taxon>
        <taxon>Tylenchina</taxon>
        <taxon>Panagrolaimomorpha</taxon>
        <taxon>Panagrolaimoidea</taxon>
        <taxon>Panagrolaimidae</taxon>
        <taxon>Panagrolaimus</taxon>
    </lineage>
</organism>
<name>A0AC34FC21_9BILA</name>
<dbReference type="Proteomes" id="UP000887579">
    <property type="component" value="Unplaced"/>
</dbReference>